<keyword evidence="2" id="KW-1185">Reference proteome</keyword>
<dbReference type="InParanoid" id="A0A0C3CLS0"/>
<dbReference type="InterPro" id="IPR036291">
    <property type="entry name" value="NAD(P)-bd_dom_sf"/>
</dbReference>
<accession>A0A0C3CLS0</accession>
<evidence type="ECO:0000313" key="2">
    <source>
        <dbReference type="Proteomes" id="UP000054166"/>
    </source>
</evidence>
<sequence length="113" mass="13194">MDQGQELFIYIYILNVSTPFSPKPRFWETMSMARLLGSDAHLVSYGAMSKQPLSLLTSLFIFKHLKHVGYRQSRWYTERTKDEREKLMEVRVGLQGIQRILTLESGIAQRTRA</sequence>
<dbReference type="Gene3D" id="3.40.50.720">
    <property type="entry name" value="NAD(P)-binding Rossmann-like Domain"/>
    <property type="match status" value="1"/>
</dbReference>
<dbReference type="HOGENOM" id="CLU_2134447_0_0_1"/>
<dbReference type="STRING" id="765440.A0A0C3CLS0"/>
<gene>
    <name evidence="1" type="ORF">PILCRDRAFT_188864</name>
</gene>
<dbReference type="EMBL" id="KN832973">
    <property type="protein sequence ID" value="KIM90592.1"/>
    <property type="molecule type" value="Genomic_DNA"/>
</dbReference>
<dbReference type="SUPFAM" id="SSF51735">
    <property type="entry name" value="NAD(P)-binding Rossmann-fold domains"/>
    <property type="match status" value="1"/>
</dbReference>
<dbReference type="AlphaFoldDB" id="A0A0C3CLS0"/>
<proteinExistence type="predicted"/>
<reference evidence="1 2" key="1">
    <citation type="submission" date="2014-04" db="EMBL/GenBank/DDBJ databases">
        <authorList>
            <consortium name="DOE Joint Genome Institute"/>
            <person name="Kuo A."/>
            <person name="Tarkka M."/>
            <person name="Buscot F."/>
            <person name="Kohler A."/>
            <person name="Nagy L.G."/>
            <person name="Floudas D."/>
            <person name="Copeland A."/>
            <person name="Barry K.W."/>
            <person name="Cichocki N."/>
            <person name="Veneault-Fourrey C."/>
            <person name="LaButti K."/>
            <person name="Lindquist E.A."/>
            <person name="Lipzen A."/>
            <person name="Lundell T."/>
            <person name="Morin E."/>
            <person name="Murat C."/>
            <person name="Sun H."/>
            <person name="Tunlid A."/>
            <person name="Henrissat B."/>
            <person name="Grigoriev I.V."/>
            <person name="Hibbett D.S."/>
            <person name="Martin F."/>
            <person name="Nordberg H.P."/>
            <person name="Cantor M.N."/>
            <person name="Hua S.X."/>
        </authorList>
    </citation>
    <scope>NUCLEOTIDE SEQUENCE [LARGE SCALE GENOMIC DNA]</scope>
    <source>
        <strain evidence="1 2">F 1598</strain>
    </source>
</reference>
<reference evidence="2" key="2">
    <citation type="submission" date="2015-01" db="EMBL/GenBank/DDBJ databases">
        <title>Evolutionary Origins and Diversification of the Mycorrhizal Mutualists.</title>
        <authorList>
            <consortium name="DOE Joint Genome Institute"/>
            <consortium name="Mycorrhizal Genomics Consortium"/>
            <person name="Kohler A."/>
            <person name="Kuo A."/>
            <person name="Nagy L.G."/>
            <person name="Floudas D."/>
            <person name="Copeland A."/>
            <person name="Barry K.W."/>
            <person name="Cichocki N."/>
            <person name="Veneault-Fourrey C."/>
            <person name="LaButti K."/>
            <person name="Lindquist E.A."/>
            <person name="Lipzen A."/>
            <person name="Lundell T."/>
            <person name="Morin E."/>
            <person name="Murat C."/>
            <person name="Riley R."/>
            <person name="Ohm R."/>
            <person name="Sun H."/>
            <person name="Tunlid A."/>
            <person name="Henrissat B."/>
            <person name="Grigoriev I.V."/>
            <person name="Hibbett D.S."/>
            <person name="Martin F."/>
        </authorList>
    </citation>
    <scope>NUCLEOTIDE SEQUENCE [LARGE SCALE GENOMIC DNA]</scope>
    <source>
        <strain evidence="2">F 1598</strain>
    </source>
</reference>
<organism evidence="1 2">
    <name type="scientific">Piloderma croceum (strain F 1598)</name>
    <dbReference type="NCBI Taxonomy" id="765440"/>
    <lineage>
        <taxon>Eukaryota</taxon>
        <taxon>Fungi</taxon>
        <taxon>Dikarya</taxon>
        <taxon>Basidiomycota</taxon>
        <taxon>Agaricomycotina</taxon>
        <taxon>Agaricomycetes</taxon>
        <taxon>Agaricomycetidae</taxon>
        <taxon>Atheliales</taxon>
        <taxon>Atheliaceae</taxon>
        <taxon>Piloderma</taxon>
    </lineage>
</organism>
<dbReference type="OrthoDB" id="7482721at2759"/>
<evidence type="ECO:0000313" key="1">
    <source>
        <dbReference type="EMBL" id="KIM90592.1"/>
    </source>
</evidence>
<name>A0A0C3CLS0_PILCF</name>
<protein>
    <submittedName>
        <fullName evidence="1">Uncharacterized protein</fullName>
    </submittedName>
</protein>
<dbReference type="Proteomes" id="UP000054166">
    <property type="component" value="Unassembled WGS sequence"/>
</dbReference>